<dbReference type="CDD" id="cd08421">
    <property type="entry name" value="PBP2_LTTR_like_1"/>
    <property type="match status" value="1"/>
</dbReference>
<dbReference type="Gene3D" id="1.10.10.10">
    <property type="entry name" value="Winged helix-like DNA-binding domain superfamily/Winged helix DNA-binding domain"/>
    <property type="match status" value="1"/>
</dbReference>
<dbReference type="SUPFAM" id="SSF53850">
    <property type="entry name" value="Periplasmic binding protein-like II"/>
    <property type="match status" value="1"/>
</dbReference>
<comment type="similarity">
    <text evidence="2">Belongs to the LysR transcriptional regulatory family.</text>
</comment>
<protein>
    <submittedName>
        <fullName evidence="7">LysR family transcriptional regulator</fullName>
    </submittedName>
</protein>
<name>A0ABS5G378_9BRAD</name>
<evidence type="ECO:0000259" key="6">
    <source>
        <dbReference type="PROSITE" id="PS50931"/>
    </source>
</evidence>
<dbReference type="SUPFAM" id="SSF46785">
    <property type="entry name" value="Winged helix' DNA-binding domain"/>
    <property type="match status" value="1"/>
</dbReference>
<comment type="caution">
    <text evidence="7">The sequence shown here is derived from an EMBL/GenBank/DDBJ whole genome shotgun (WGS) entry which is preliminary data.</text>
</comment>
<dbReference type="Proteomes" id="UP001314635">
    <property type="component" value="Unassembled WGS sequence"/>
</dbReference>
<dbReference type="PANTHER" id="PTHR30419">
    <property type="entry name" value="HTH-TYPE TRANSCRIPTIONAL REGULATOR YBHD"/>
    <property type="match status" value="1"/>
</dbReference>
<dbReference type="InterPro" id="IPR036390">
    <property type="entry name" value="WH_DNA-bd_sf"/>
</dbReference>
<organism evidence="7 8">
    <name type="scientific">Bradyrhizobium denitrificans</name>
    <dbReference type="NCBI Taxonomy" id="2734912"/>
    <lineage>
        <taxon>Bacteria</taxon>
        <taxon>Pseudomonadati</taxon>
        <taxon>Pseudomonadota</taxon>
        <taxon>Alphaproteobacteria</taxon>
        <taxon>Hyphomicrobiales</taxon>
        <taxon>Nitrobacteraceae</taxon>
        <taxon>Bradyrhizobium</taxon>
    </lineage>
</organism>
<sequence>MRTLDFVSLRLFAVVIEHGNIAQASRVNGIAASAISKRISDLEDQIGVALIHRLRDGIRPTAAGQVLYEHVRGINSAVDRLQADLSEFTTGERGRIRLWANTSAVTQFLPEDLKVYVDQRPAVRIELREDTSARIIEAVRDGTADIGIFSGHIGQTDLEQRIYRRDTLMVIVPSGHALADAKAVTIRDLENYDHVGLQVGSSLQAKVLEAAREAGVEINLRVHVFGFDGIRRMVEAGLGIAILPQGAVLPYLDSRSLRAVPLDEPWANRTLYVAYRDYRALPLVARYLVETLAPLA</sequence>
<evidence type="ECO:0000256" key="3">
    <source>
        <dbReference type="ARBA" id="ARBA00023015"/>
    </source>
</evidence>
<keyword evidence="3" id="KW-0805">Transcription regulation</keyword>
<keyword evidence="8" id="KW-1185">Reference proteome</keyword>
<accession>A0ABS5G378</accession>
<dbReference type="Pfam" id="PF03466">
    <property type="entry name" value="LysR_substrate"/>
    <property type="match status" value="1"/>
</dbReference>
<comment type="function">
    <text evidence="1">NodD regulates the expression of the nodABCFE genes which encode other nodulation proteins. NodD is also a negative regulator of its own expression. Binds flavonoids as inducers.</text>
</comment>
<dbReference type="RefSeq" id="WP_172236219.1">
    <property type="nucleotide sequence ID" value="NZ_JABFDP010000007.1"/>
</dbReference>
<evidence type="ECO:0000313" key="8">
    <source>
        <dbReference type="Proteomes" id="UP001314635"/>
    </source>
</evidence>
<evidence type="ECO:0000256" key="4">
    <source>
        <dbReference type="ARBA" id="ARBA00023125"/>
    </source>
</evidence>
<dbReference type="EMBL" id="JAFCLK010000004">
    <property type="protein sequence ID" value="MBR1135151.1"/>
    <property type="molecule type" value="Genomic_DNA"/>
</dbReference>
<feature type="domain" description="HTH lysR-type" evidence="6">
    <location>
        <begin position="4"/>
        <end position="61"/>
    </location>
</feature>
<dbReference type="PROSITE" id="PS50931">
    <property type="entry name" value="HTH_LYSR"/>
    <property type="match status" value="1"/>
</dbReference>
<dbReference type="PANTHER" id="PTHR30419:SF2">
    <property type="entry name" value="LYSR FAMILY TRANSCRIPTIONAL REGULATOR"/>
    <property type="match status" value="1"/>
</dbReference>
<dbReference type="InterPro" id="IPR005119">
    <property type="entry name" value="LysR_subst-bd"/>
</dbReference>
<gene>
    <name evidence="7" type="ORF">JQ619_05175</name>
</gene>
<dbReference type="Gene3D" id="3.40.190.290">
    <property type="match status" value="1"/>
</dbReference>
<dbReference type="InterPro" id="IPR000847">
    <property type="entry name" value="LysR_HTH_N"/>
</dbReference>
<reference evidence="8" key="1">
    <citation type="journal article" date="2021" name="ISME J.">
        <title>Evolutionary origin and ecological implication of a unique nif island in free-living Bradyrhizobium lineages.</title>
        <authorList>
            <person name="Tao J."/>
        </authorList>
    </citation>
    <scope>NUCLEOTIDE SEQUENCE [LARGE SCALE GENOMIC DNA]</scope>
    <source>
        <strain evidence="8">SZCCT0094</strain>
    </source>
</reference>
<evidence type="ECO:0000256" key="1">
    <source>
        <dbReference type="ARBA" id="ARBA00003502"/>
    </source>
</evidence>
<dbReference type="Pfam" id="PF00126">
    <property type="entry name" value="HTH_1"/>
    <property type="match status" value="1"/>
</dbReference>
<proteinExistence type="inferred from homology"/>
<dbReference type="InterPro" id="IPR036388">
    <property type="entry name" value="WH-like_DNA-bd_sf"/>
</dbReference>
<keyword evidence="4" id="KW-0238">DNA-binding</keyword>
<evidence type="ECO:0000313" key="7">
    <source>
        <dbReference type="EMBL" id="MBR1135151.1"/>
    </source>
</evidence>
<dbReference type="InterPro" id="IPR050950">
    <property type="entry name" value="HTH-type_LysR_regulators"/>
</dbReference>
<evidence type="ECO:0000256" key="5">
    <source>
        <dbReference type="ARBA" id="ARBA00023163"/>
    </source>
</evidence>
<keyword evidence="5" id="KW-0804">Transcription</keyword>
<evidence type="ECO:0000256" key="2">
    <source>
        <dbReference type="ARBA" id="ARBA00009437"/>
    </source>
</evidence>